<keyword evidence="1" id="KW-0472">Membrane</keyword>
<dbReference type="EMBL" id="MLCO01000043">
    <property type="protein sequence ID" value="ONG56449.1"/>
    <property type="molecule type" value="Genomic_DNA"/>
</dbReference>
<accession>A0A1V2H5F5</accession>
<keyword evidence="4" id="KW-1185">Reference proteome</keyword>
<gene>
    <name evidence="3" type="ORF">BKE38_05915</name>
</gene>
<reference evidence="3 4" key="1">
    <citation type="submission" date="2016-10" db="EMBL/GenBank/DDBJ databases">
        <title>Draft Genome sequence of Roseomonas sp. strain M3.</title>
        <authorList>
            <person name="Subhash Y."/>
            <person name="Lee S."/>
        </authorList>
    </citation>
    <scope>NUCLEOTIDE SEQUENCE [LARGE SCALE GENOMIC DNA]</scope>
    <source>
        <strain evidence="3 4">M3</strain>
    </source>
</reference>
<dbReference type="RefSeq" id="WP_076956458.1">
    <property type="nucleotide sequence ID" value="NZ_MLCO01000043.1"/>
</dbReference>
<dbReference type="InterPro" id="IPR018704">
    <property type="entry name" value="SecYEG/CpoB_TPR"/>
</dbReference>
<keyword evidence="1" id="KW-0812">Transmembrane</keyword>
<dbReference type="AlphaFoldDB" id="A0A1V2H5F5"/>
<evidence type="ECO:0000259" key="2">
    <source>
        <dbReference type="Pfam" id="PF09976"/>
    </source>
</evidence>
<dbReference type="OrthoDB" id="7173339at2"/>
<evidence type="ECO:0000313" key="3">
    <source>
        <dbReference type="EMBL" id="ONG56449.1"/>
    </source>
</evidence>
<comment type="caution">
    <text evidence="3">The sequence shown here is derived from an EMBL/GenBank/DDBJ whole genome shotgun (WGS) entry which is preliminary data.</text>
</comment>
<protein>
    <recommendedName>
        <fullName evidence="2">Ancillary SecYEG translocon subunit/Cell division coordinator CpoB TPR domain-containing protein</fullName>
    </recommendedName>
</protein>
<dbReference type="Proteomes" id="UP000188879">
    <property type="component" value="Unassembled WGS sequence"/>
</dbReference>
<proteinExistence type="predicted"/>
<evidence type="ECO:0000313" key="4">
    <source>
        <dbReference type="Proteomes" id="UP000188879"/>
    </source>
</evidence>
<evidence type="ECO:0000256" key="1">
    <source>
        <dbReference type="SAM" id="Phobius"/>
    </source>
</evidence>
<organism evidence="3 4">
    <name type="scientific">Teichococcus deserti</name>
    <dbReference type="NCBI Taxonomy" id="1817963"/>
    <lineage>
        <taxon>Bacteria</taxon>
        <taxon>Pseudomonadati</taxon>
        <taxon>Pseudomonadota</taxon>
        <taxon>Alphaproteobacteria</taxon>
        <taxon>Acetobacterales</taxon>
        <taxon>Roseomonadaceae</taxon>
        <taxon>Roseomonas</taxon>
    </lineage>
</organism>
<sequence>MPDIFDEVQEELRAERARRLGVRYGGLLAGIALVALLGVGGWQGWRWHSERQALASAATYLELNRSTEAQGADLKAAGVSFAALGEQGAAGYKLLGDMRAAALRAETGDRDGALALWNRVSADTAVPQLYRDLASLMWALHGIDTQDPAVLAARLGPLAQPGNAWRASARELQALLALRQGNKAEAKRDLEALAADVTAPRGLRDRAGRLAAGLGV</sequence>
<feature type="domain" description="Ancillary SecYEG translocon subunit/Cell division coordinator CpoB TPR" evidence="2">
    <location>
        <begin position="23"/>
        <end position="191"/>
    </location>
</feature>
<keyword evidence="1" id="KW-1133">Transmembrane helix</keyword>
<name>A0A1V2H5F5_9PROT</name>
<dbReference type="Pfam" id="PF09976">
    <property type="entry name" value="TPR_21"/>
    <property type="match status" value="1"/>
</dbReference>
<feature type="transmembrane region" description="Helical" evidence="1">
    <location>
        <begin position="21"/>
        <end position="42"/>
    </location>
</feature>